<dbReference type="RefSeq" id="WP_220251538.1">
    <property type="nucleotide sequence ID" value="NZ_JAICCF010000003.1"/>
</dbReference>
<evidence type="ECO:0000313" key="4">
    <source>
        <dbReference type="Proteomes" id="UP000812961"/>
    </source>
</evidence>
<feature type="domain" description="SMP-30/Gluconolactonase/LRE-like region" evidence="2">
    <location>
        <begin position="43"/>
        <end position="277"/>
    </location>
</feature>
<dbReference type="EMBL" id="JAICCF010000003">
    <property type="protein sequence ID" value="MBW8686221.1"/>
    <property type="molecule type" value="Genomic_DNA"/>
</dbReference>
<evidence type="ECO:0000256" key="1">
    <source>
        <dbReference type="SAM" id="SignalP"/>
    </source>
</evidence>
<dbReference type="PANTHER" id="PTHR47572">
    <property type="entry name" value="LIPOPROTEIN-RELATED"/>
    <property type="match status" value="1"/>
</dbReference>
<feature type="chain" id="PRO_5047448923" evidence="1">
    <location>
        <begin position="20"/>
        <end position="296"/>
    </location>
</feature>
<protein>
    <submittedName>
        <fullName evidence="3">SMP-30/gluconolactonase/LRE family protein</fullName>
    </submittedName>
</protein>
<feature type="signal peptide" evidence="1">
    <location>
        <begin position="1"/>
        <end position="19"/>
    </location>
</feature>
<dbReference type="Proteomes" id="UP000812961">
    <property type="component" value="Unassembled WGS sequence"/>
</dbReference>
<dbReference type="PANTHER" id="PTHR47572:SF5">
    <property type="entry name" value="BLR2277 PROTEIN"/>
    <property type="match status" value="1"/>
</dbReference>
<gene>
    <name evidence="3" type="ORF">K1Y79_17920</name>
</gene>
<keyword evidence="1" id="KW-0732">Signal</keyword>
<proteinExistence type="predicted"/>
<dbReference type="Pfam" id="PF08450">
    <property type="entry name" value="SGL"/>
    <property type="match status" value="1"/>
</dbReference>
<dbReference type="SUPFAM" id="SSF63829">
    <property type="entry name" value="Calcium-dependent phosphotriesterase"/>
    <property type="match status" value="1"/>
</dbReference>
<dbReference type="InterPro" id="IPR011042">
    <property type="entry name" value="6-blade_b-propeller_TolB-like"/>
</dbReference>
<accession>A0ABS7GFY8</accession>
<reference evidence="3 4" key="1">
    <citation type="submission" date="2021-08" db="EMBL/GenBank/DDBJ databases">
        <title>The genome sequence of Chitinophaga sp. B61.</title>
        <authorList>
            <person name="Zhang X."/>
        </authorList>
    </citation>
    <scope>NUCLEOTIDE SEQUENCE [LARGE SCALE GENOMIC DNA]</scope>
    <source>
        <strain evidence="3 4">B61</strain>
    </source>
</reference>
<dbReference type="Gene3D" id="2.120.10.30">
    <property type="entry name" value="TolB, C-terminal domain"/>
    <property type="match status" value="1"/>
</dbReference>
<evidence type="ECO:0000313" key="3">
    <source>
        <dbReference type="EMBL" id="MBW8686221.1"/>
    </source>
</evidence>
<keyword evidence="4" id="KW-1185">Reference proteome</keyword>
<evidence type="ECO:0000259" key="2">
    <source>
        <dbReference type="Pfam" id="PF08450"/>
    </source>
</evidence>
<organism evidence="3 4">
    <name type="scientific">Chitinophaga rhizophila</name>
    <dbReference type="NCBI Taxonomy" id="2866212"/>
    <lineage>
        <taxon>Bacteria</taxon>
        <taxon>Pseudomonadati</taxon>
        <taxon>Bacteroidota</taxon>
        <taxon>Chitinophagia</taxon>
        <taxon>Chitinophagales</taxon>
        <taxon>Chitinophagaceae</taxon>
        <taxon>Chitinophaga</taxon>
    </lineage>
</organism>
<name>A0ABS7GFY8_9BACT</name>
<dbReference type="InterPro" id="IPR013658">
    <property type="entry name" value="SGL"/>
</dbReference>
<sequence length="296" mass="32899">MKQQICLLLAMATGSTVIAQQKSTELYQAQDLTKENMFSVNIEGPNVDKAGNLYVVNFQKDGTIGKINTRDGSGEVFVTLPDSSVANSIRFNSHGNMYLPDFKGHNVLEVNMKTRKVSVYVHSDKMFQPNDLCINKKDQLFASDPDWKNSGGQLWRIDKGGKAVLLEANMGTTNGIELSPDEGTLYVNESVQRNVWKYDVDKDGNISNKTLFASFPDHGFDGMKCDRAGNLYIARWGKGTIVVLSPEGKEIREIPLKGKHCSNLTFGGKDGKTVFVTLQDRKCMEMFRVEVPGKGR</sequence>
<comment type="caution">
    <text evidence="3">The sequence shown here is derived from an EMBL/GenBank/DDBJ whole genome shotgun (WGS) entry which is preliminary data.</text>
</comment>
<dbReference type="InterPro" id="IPR051262">
    <property type="entry name" value="SMP-30/CGR1_Lactonase"/>
</dbReference>